<evidence type="ECO:0000313" key="2">
    <source>
        <dbReference type="Proteomes" id="UP001232584"/>
    </source>
</evidence>
<gene>
    <name evidence="1" type="ORF">QOZ92_003158</name>
</gene>
<accession>A0ABU0N5C9</accession>
<protein>
    <submittedName>
        <fullName evidence="1">Uncharacterized protein YjbI with pentapeptide repeats</fullName>
    </submittedName>
</protein>
<name>A0ABU0N5C9_9FIRM</name>
<dbReference type="Proteomes" id="UP001232584">
    <property type="component" value="Unassembled WGS sequence"/>
</dbReference>
<proteinExistence type="predicted"/>
<dbReference type="InterPro" id="IPR001646">
    <property type="entry name" value="5peptide_repeat"/>
</dbReference>
<dbReference type="SUPFAM" id="SSF141571">
    <property type="entry name" value="Pentapeptide repeat-like"/>
    <property type="match status" value="1"/>
</dbReference>
<dbReference type="Pfam" id="PF00805">
    <property type="entry name" value="Pentapeptide"/>
    <property type="match status" value="1"/>
</dbReference>
<reference evidence="1 2" key="1">
    <citation type="submission" date="2023-07" db="EMBL/GenBank/DDBJ databases">
        <title>Genomic Encyclopedia of Type Strains, Phase IV (KMG-IV): sequencing the most valuable type-strain genomes for metagenomic binning, comparative biology and taxonomic classification.</title>
        <authorList>
            <person name="Goeker M."/>
        </authorList>
    </citation>
    <scope>NUCLEOTIDE SEQUENCE [LARGE SCALE GENOMIC DNA]</scope>
    <source>
        <strain evidence="1 2">DSM 15049</strain>
    </source>
</reference>
<sequence>MRQKIREVDNKEIFENLKINCEKCFGLCCIALYFSKTEGFPNDKVAGKPCINLQSDFNCSVHSNLREKGLKGCTAYDCFGAGQKVSQVTFNGDDWINYPKLSNEMFDSFLIIRQLHEMLWYLSDASTFICDNNLKNKLNLMIIETTNLANLDSSSLKNIDIEDHRIRVNSLLRQVSGIVKDKVFSEKKSNSNNKKALKSGYDFIDVNLINTNLIGANFAGSLLIASNMSNSNLKGANLIGADLRDSDIRGANLKDSLFLTQAQINTAIGDSNTQLPSSLVRPSYWEK</sequence>
<evidence type="ECO:0000313" key="1">
    <source>
        <dbReference type="EMBL" id="MDQ0558023.1"/>
    </source>
</evidence>
<comment type="caution">
    <text evidence="1">The sequence shown here is derived from an EMBL/GenBank/DDBJ whole genome shotgun (WGS) entry which is preliminary data.</text>
</comment>
<dbReference type="RefSeq" id="WP_307509926.1">
    <property type="nucleotide sequence ID" value="NZ_BAAACE010000030.1"/>
</dbReference>
<keyword evidence="2" id="KW-1185">Reference proteome</keyword>
<organism evidence="1 2">
    <name type="scientific">Paraclostridium ghonii</name>
    <dbReference type="NCBI Taxonomy" id="29358"/>
    <lineage>
        <taxon>Bacteria</taxon>
        <taxon>Bacillati</taxon>
        <taxon>Bacillota</taxon>
        <taxon>Clostridia</taxon>
        <taxon>Peptostreptococcales</taxon>
        <taxon>Peptostreptococcaceae</taxon>
        <taxon>Paraclostridium</taxon>
    </lineage>
</organism>
<dbReference type="Gene3D" id="2.160.20.80">
    <property type="entry name" value="E3 ubiquitin-protein ligase SopA"/>
    <property type="match status" value="1"/>
</dbReference>
<dbReference type="EMBL" id="JAUSWG010000017">
    <property type="protein sequence ID" value="MDQ0558023.1"/>
    <property type="molecule type" value="Genomic_DNA"/>
</dbReference>